<evidence type="ECO:0000313" key="1">
    <source>
        <dbReference type="EMBL" id="CAE6432723.1"/>
    </source>
</evidence>
<dbReference type="AlphaFoldDB" id="A0A8H3ARG4"/>
<dbReference type="SUPFAM" id="SSF52047">
    <property type="entry name" value="RNI-like"/>
    <property type="match status" value="1"/>
</dbReference>
<gene>
    <name evidence="1" type="ORF">RDB_LOCUS27616</name>
</gene>
<evidence type="ECO:0000313" key="2">
    <source>
        <dbReference type="Proteomes" id="UP000663861"/>
    </source>
</evidence>
<dbReference type="EMBL" id="CAJMWY010000412">
    <property type="protein sequence ID" value="CAE6432723.1"/>
    <property type="molecule type" value="Genomic_DNA"/>
</dbReference>
<comment type="caution">
    <text evidence="1">The sequence shown here is derived from an EMBL/GenBank/DDBJ whole genome shotgun (WGS) entry which is preliminary data.</text>
</comment>
<dbReference type="Proteomes" id="UP000663861">
    <property type="component" value="Unassembled WGS sequence"/>
</dbReference>
<organism evidence="1 2">
    <name type="scientific">Rhizoctonia solani</name>
    <dbReference type="NCBI Taxonomy" id="456999"/>
    <lineage>
        <taxon>Eukaryota</taxon>
        <taxon>Fungi</taxon>
        <taxon>Dikarya</taxon>
        <taxon>Basidiomycota</taxon>
        <taxon>Agaricomycotina</taxon>
        <taxon>Agaricomycetes</taxon>
        <taxon>Cantharellales</taxon>
        <taxon>Ceratobasidiaceae</taxon>
        <taxon>Rhizoctonia</taxon>
    </lineage>
</organism>
<name>A0A8H3ARG4_9AGAM</name>
<evidence type="ECO:0008006" key="3">
    <source>
        <dbReference type="Google" id="ProtNLM"/>
    </source>
</evidence>
<protein>
    <recommendedName>
        <fullName evidence="3">F-box domain-containing protein</fullName>
    </recommendedName>
</protein>
<reference evidence="1" key="1">
    <citation type="submission" date="2021-01" db="EMBL/GenBank/DDBJ databases">
        <authorList>
            <person name="Kaushik A."/>
        </authorList>
    </citation>
    <scope>NUCLEOTIDE SEQUENCE</scope>
    <source>
        <strain evidence="1">AG4-RS23</strain>
    </source>
</reference>
<accession>A0A8H3ARG4</accession>
<proteinExistence type="predicted"/>
<sequence>MALVSPTIPLAHDQQTCTTNDFSETKCKDEVPFQLYQQWKKLRDQLSSTIDKYIDACNALATVASPALQPTIGGLFTSLDQELNHLAQEEAKLALGRQTLSVFRNTSSALCSINLLPDDILTYILELSISSYVRDNPKGRNQYLTCPGVLAGVCTRWRHVAVNTCSLWTHLDLIPTSNPSHKLYRRARIWLRRVKSAPLHIYIHQHDACVKREEIVQLTGFLAPLMKQLHALHLSADCHTIDLFEEILGCWLEFGIPGSTESLTLRRPNPIFLMAHPGLDAQHDLSSGRLQTRYSSKRLSKFLLPLRTLRLHNVCVGWGSAAHRGLSELHLEAIPHSAGLTICQLTEMLYASPMLGSLKISRVNLVDNFTEYESILEPIHLSNLACLDLLGANTTVLKRLLPLIVPGATPLSMSITIHGEDLIQVRFRSFLERSNILALYLDAGKQTTWVPSLIGNTCRVRSLAIRNYQFSRNSFPKASPEEVAPICAPFLESLNFIGCQVNLGSLRRMVAARSSRLRSLKLWRTKLYADSISDFPDPDDGDVLDTLCDLIPHVQRSTEMNDYPVLSWSVCDEFKGRDVSTPPD</sequence>